<dbReference type="EC" id="2.7.7.6" evidence="10"/>
<dbReference type="GO" id="GO:0006390">
    <property type="term" value="P:mitochondrial transcription"/>
    <property type="evidence" value="ECO:0007669"/>
    <property type="project" value="TreeGrafter"/>
</dbReference>
<dbReference type="GO" id="GO:0003899">
    <property type="term" value="F:DNA-directed RNA polymerase activity"/>
    <property type="evidence" value="ECO:0007669"/>
    <property type="project" value="UniProtKB-EC"/>
</dbReference>
<dbReference type="FunFam" id="1.10.287.280:FF:000001">
    <property type="entry name" value="DNA-directed RNA polymerase"/>
    <property type="match status" value="1"/>
</dbReference>
<sequence length="1177" mass="133263">MATHKDTENSEQWLEDIHDLYQVLESELENTAPNKMTYGLMLRTWAHFSREFSDRKSTRVNLPSPTHLLEKMTQRKISPVLVVAETVFDTHEAATGAIKTLSQAAVNLNNPDVIAEIGQAAAIALSEDTLQNVPEVAPVMRPAKLDDEGNVVAEAEVPFNILQLRRHLTEVNQARRILPEDVMARQKHLEASAYDVALQRLQQQAETLDALGVHSTALHTSTLQKWMWEWHVKLRERVETEIQTIIETERSKKQKASHYKRYDESLSPYLTLVKSERLSLITILEIMRLQGTSGLSDGMKTTRALVSVGKAVEMEYKAQMCKKHQIYVPKDQGKGDIYSQLGYRSLQERRIAVAKDMMEGEQWNSSWSQMTRSKIGGILVDCLMEVAEVERTAIDKKTGETVSEMQPAFHHAYEYLRGNKLGVIRLNPVVTERLAKDQLKDTLHPRHLPMLVKPQPWISHNVGGYLYSKTQVMRYKDSVEQQIYLKEASKNGQFELVYAGLDVLGSTPWKINRKVFDVVIQVWNSGERMGKLPPATYDKPEPDSPENYATDMKARSVYIQRQKAHNQAKANTHSERCSVNYRLEIARALLNDTFFFPHNLDFRGRAYPIPAHLNHMGDDLCRGLLTFGEAKPLGERGLRWLKIHVANLFGYDKANFDDRVKWVDERIDKIYETATKPLDGSMWWLEASDPWQFLAASMELREALESGDAFGFMSSLPVHQDGTCNGLQHYAALGGDVQGAKQVNLEASDKPSDVYSHVGRMVEDVIKRDVERGDRYAALLQGKITRKVVKQTVMTTVYGVTYIGAREQIEKQLKDRKDIPEEEYWGAASYLAHVVLGCIGDLFKGAKDIQVWLNLCARIVSKSIPEERIPELMAEYLESPEERRRRKEEEERAALPMDRLKKEQMTSVIWTTPLGLPIVQPYRKTARKQVMTAVQTVYISDPNSLAEVNAVKQASAFPPNFIHSLDATHMMLTALECRKKGLTFASVHDSYWTHAADIDEMSTTIRDTFIALHSSDVLGELHREFLNRYKNFKVPLINLSGTSLATKLYNAGSRIYATPEQAASLSSLKDLVVVVDEGESSTVDESRAVKDENAVKQLLSELKTEEPASVDEDVDGAVVGMSETPQARVAKEKKLQQKDAIVKLMGKFVNLSDLFPPLPKKGEFDVGNIKQSLYFFS</sequence>
<evidence type="ECO:0000256" key="7">
    <source>
        <dbReference type="ARBA" id="ARBA00023128"/>
    </source>
</evidence>
<dbReference type="GO" id="GO:0001018">
    <property type="term" value="F:mitochondrial promoter sequence-specific DNA binding"/>
    <property type="evidence" value="ECO:0007669"/>
    <property type="project" value="TreeGrafter"/>
</dbReference>
<keyword evidence="13" id="KW-1185">Reference proteome</keyword>
<evidence type="ECO:0000313" key="13">
    <source>
        <dbReference type="Proteomes" id="UP000807342"/>
    </source>
</evidence>
<evidence type="ECO:0000256" key="10">
    <source>
        <dbReference type="RuleBase" id="RU003805"/>
    </source>
</evidence>
<dbReference type="PANTHER" id="PTHR10102">
    <property type="entry name" value="DNA-DIRECTED RNA POLYMERASE, MITOCHONDRIAL"/>
    <property type="match status" value="1"/>
</dbReference>
<protein>
    <recommendedName>
        <fullName evidence="10">DNA-directed RNA polymerase</fullName>
        <ecNumber evidence="10">2.7.7.6</ecNumber>
    </recommendedName>
</protein>
<dbReference type="PROSITE" id="PS00900">
    <property type="entry name" value="RNA_POL_PHAGE_1"/>
    <property type="match status" value="1"/>
</dbReference>
<evidence type="ECO:0000256" key="4">
    <source>
        <dbReference type="ARBA" id="ARBA00022679"/>
    </source>
</evidence>
<evidence type="ECO:0000256" key="9">
    <source>
        <dbReference type="ARBA" id="ARBA00048552"/>
    </source>
</evidence>
<dbReference type="GO" id="GO:0034245">
    <property type="term" value="C:mitochondrial DNA-directed RNA polymerase complex"/>
    <property type="evidence" value="ECO:0007669"/>
    <property type="project" value="TreeGrafter"/>
</dbReference>
<proteinExistence type="inferred from homology"/>
<dbReference type="Gene3D" id="1.10.150.20">
    <property type="entry name" value="5' to 3' exonuclease, C-terminal subdomain"/>
    <property type="match status" value="1"/>
</dbReference>
<keyword evidence="5 10" id="KW-0548">Nucleotidyltransferase</keyword>
<dbReference type="AlphaFoldDB" id="A0A9P5X3P4"/>
<evidence type="ECO:0000313" key="12">
    <source>
        <dbReference type="EMBL" id="KAF9444243.1"/>
    </source>
</evidence>
<dbReference type="SMART" id="SM01311">
    <property type="entry name" value="RPOL_N"/>
    <property type="match status" value="1"/>
</dbReference>
<dbReference type="InterPro" id="IPR043502">
    <property type="entry name" value="DNA/RNA_pol_sf"/>
</dbReference>
<dbReference type="InterPro" id="IPR029262">
    <property type="entry name" value="RPOL_N"/>
</dbReference>
<dbReference type="InterPro" id="IPR037159">
    <property type="entry name" value="RNA_POL_N_sf"/>
</dbReference>
<keyword evidence="7" id="KW-0496">Mitochondrion</keyword>
<dbReference type="OrthoDB" id="276422at2759"/>
<dbReference type="Proteomes" id="UP000807342">
    <property type="component" value="Unassembled WGS sequence"/>
</dbReference>
<keyword evidence="4 10" id="KW-0808">Transferase</keyword>
<evidence type="ECO:0000256" key="5">
    <source>
        <dbReference type="ARBA" id="ARBA00022695"/>
    </source>
</evidence>
<comment type="similarity">
    <text evidence="2 10">Belongs to the phage and mitochondrial RNA polymerase family.</text>
</comment>
<dbReference type="Pfam" id="PF14700">
    <property type="entry name" value="RPOL_N"/>
    <property type="match status" value="1"/>
</dbReference>
<feature type="domain" description="DNA-directed RNA polymerase N-terminal" evidence="11">
    <location>
        <begin position="184"/>
        <end position="506"/>
    </location>
</feature>
<dbReference type="SUPFAM" id="SSF56672">
    <property type="entry name" value="DNA/RNA polymerases"/>
    <property type="match status" value="1"/>
</dbReference>
<keyword evidence="8 10" id="KW-0804">Transcription</keyword>
<evidence type="ECO:0000256" key="6">
    <source>
        <dbReference type="ARBA" id="ARBA00022946"/>
    </source>
</evidence>
<keyword evidence="6" id="KW-0809">Transit peptide</keyword>
<accession>A0A9P5X3P4</accession>
<name>A0A9P5X3P4_9AGAR</name>
<comment type="catalytic activity">
    <reaction evidence="9 10">
        <text>RNA(n) + a ribonucleoside 5'-triphosphate = RNA(n+1) + diphosphate</text>
        <dbReference type="Rhea" id="RHEA:21248"/>
        <dbReference type="Rhea" id="RHEA-COMP:14527"/>
        <dbReference type="Rhea" id="RHEA-COMP:17342"/>
        <dbReference type="ChEBI" id="CHEBI:33019"/>
        <dbReference type="ChEBI" id="CHEBI:61557"/>
        <dbReference type="ChEBI" id="CHEBI:140395"/>
        <dbReference type="EC" id="2.7.7.6"/>
    </reaction>
</comment>
<dbReference type="PANTHER" id="PTHR10102:SF0">
    <property type="entry name" value="DNA-DIRECTED RNA POLYMERASE, MITOCHONDRIAL"/>
    <property type="match status" value="1"/>
</dbReference>
<keyword evidence="3 10" id="KW-0240">DNA-directed RNA polymerase</keyword>
<evidence type="ECO:0000256" key="3">
    <source>
        <dbReference type="ARBA" id="ARBA00022478"/>
    </source>
</evidence>
<dbReference type="Gene3D" id="1.10.1320.10">
    <property type="entry name" value="DNA-directed RNA polymerase, N-terminal domain"/>
    <property type="match status" value="1"/>
</dbReference>
<gene>
    <name evidence="12" type="ORF">P691DRAFT_677991</name>
</gene>
<comment type="caution">
    <text evidence="12">The sequence shown here is derived from an EMBL/GenBank/DDBJ whole genome shotgun (WGS) entry which is preliminary data.</text>
</comment>
<comment type="subcellular location">
    <subcellularLocation>
        <location evidence="1">Mitochondrion</location>
    </subcellularLocation>
</comment>
<evidence type="ECO:0000259" key="11">
    <source>
        <dbReference type="SMART" id="SM01311"/>
    </source>
</evidence>
<dbReference type="Pfam" id="PF00940">
    <property type="entry name" value="RNA_pol"/>
    <property type="match status" value="1"/>
</dbReference>
<evidence type="ECO:0000256" key="2">
    <source>
        <dbReference type="ARBA" id="ARBA00009493"/>
    </source>
</evidence>
<evidence type="ECO:0000256" key="1">
    <source>
        <dbReference type="ARBA" id="ARBA00004173"/>
    </source>
</evidence>
<evidence type="ECO:0000256" key="8">
    <source>
        <dbReference type="ARBA" id="ARBA00023163"/>
    </source>
</evidence>
<dbReference type="Gene3D" id="1.10.287.260">
    <property type="match status" value="1"/>
</dbReference>
<dbReference type="InterPro" id="IPR002092">
    <property type="entry name" value="DNA-dir_Rpol_phage-type"/>
</dbReference>
<reference evidence="12" key="1">
    <citation type="submission" date="2020-11" db="EMBL/GenBank/DDBJ databases">
        <authorList>
            <consortium name="DOE Joint Genome Institute"/>
            <person name="Ahrendt S."/>
            <person name="Riley R."/>
            <person name="Andreopoulos W."/>
            <person name="Labutti K."/>
            <person name="Pangilinan J."/>
            <person name="Ruiz-Duenas F.J."/>
            <person name="Barrasa J.M."/>
            <person name="Sanchez-Garcia M."/>
            <person name="Camarero S."/>
            <person name="Miyauchi S."/>
            <person name="Serrano A."/>
            <person name="Linde D."/>
            <person name="Babiker R."/>
            <person name="Drula E."/>
            <person name="Ayuso-Fernandez I."/>
            <person name="Pacheco R."/>
            <person name="Padilla G."/>
            <person name="Ferreira P."/>
            <person name="Barriuso J."/>
            <person name="Kellner H."/>
            <person name="Castanera R."/>
            <person name="Alfaro M."/>
            <person name="Ramirez L."/>
            <person name="Pisabarro A.G."/>
            <person name="Kuo A."/>
            <person name="Tritt A."/>
            <person name="Lipzen A."/>
            <person name="He G."/>
            <person name="Yan M."/>
            <person name="Ng V."/>
            <person name="Cullen D."/>
            <person name="Martin F."/>
            <person name="Rosso M.-N."/>
            <person name="Henrissat B."/>
            <person name="Hibbett D."/>
            <person name="Martinez A.T."/>
            <person name="Grigoriev I.V."/>
        </authorList>
    </citation>
    <scope>NUCLEOTIDE SEQUENCE</scope>
    <source>
        <strain evidence="12">MF-IS2</strain>
    </source>
</reference>
<dbReference type="InterPro" id="IPR046950">
    <property type="entry name" value="DNA-dir_Rpol_C_phage-type"/>
</dbReference>
<dbReference type="FunFam" id="1.10.150.20:FF:000041">
    <property type="entry name" value="DNA-directed RNA polymerase"/>
    <property type="match status" value="1"/>
</dbReference>
<organism evidence="12 13">
    <name type="scientific">Macrolepiota fuliginosa MF-IS2</name>
    <dbReference type="NCBI Taxonomy" id="1400762"/>
    <lineage>
        <taxon>Eukaryota</taxon>
        <taxon>Fungi</taxon>
        <taxon>Dikarya</taxon>
        <taxon>Basidiomycota</taxon>
        <taxon>Agaricomycotina</taxon>
        <taxon>Agaricomycetes</taxon>
        <taxon>Agaricomycetidae</taxon>
        <taxon>Agaricales</taxon>
        <taxon>Agaricineae</taxon>
        <taxon>Agaricaceae</taxon>
        <taxon>Macrolepiota</taxon>
    </lineage>
</organism>
<comment type="function">
    <text evidence="10">DNA-dependent RNA polymerase catalyzes the transcription of DNA into RNA using the four ribonucleoside triphosphates as substrates.</text>
</comment>
<dbReference type="InterPro" id="IPR024075">
    <property type="entry name" value="DNA-dir_RNA_pol_helix_hairp_sf"/>
</dbReference>
<dbReference type="PROSITE" id="PS00489">
    <property type="entry name" value="RNA_POL_PHAGE_2"/>
    <property type="match status" value="1"/>
</dbReference>
<dbReference type="EMBL" id="MU151391">
    <property type="protein sequence ID" value="KAF9444243.1"/>
    <property type="molecule type" value="Genomic_DNA"/>
</dbReference>
<dbReference type="Gene3D" id="1.10.287.280">
    <property type="match status" value="1"/>
</dbReference>